<sequence>MEQLHYHFSAFRESASKRELKLSRLRQRAQQLQCNYVGIFKTASTNWLCFADTPGIDGAAVVRSQLSATNVLYLSRCGRDYVCVHWQGDKLCCAQTMALTPLQDYLTSTFDSADETLEVMLALPSGDGVRAQLAALFKPGQLSQHDQPLITSSANYCLVPLARLRRVLQPYRYVLWAITLVLAVVVGIGLMWLQQPAVVAPVVPADPQQLRLEHATSRGVAVANTLSLVSVLQHTQRLSGWKLQRLVVAESKPEVAFLQVQSSYGDVTSLRQQLAALPVHWEFSQQGVVLQLPLTTEVTEVVAMPEFGNFAIQVQWLLDALARYLPGIQLQLGPQQTERYGLNSRQLQLKLPNLYSEDLETLFNILKLLPVRLLNMELTSQHFQLSGDMNLIMYAKENSHD</sequence>
<evidence type="ECO:0008006" key="4">
    <source>
        <dbReference type="Google" id="ProtNLM"/>
    </source>
</evidence>
<protein>
    <recommendedName>
        <fullName evidence="4">Pilin accessory protein (PilO)</fullName>
    </recommendedName>
</protein>
<gene>
    <name evidence="2" type="ORF">SAMN06297229_0834</name>
</gene>
<name>A0A1Y6EKX0_9GAMM</name>
<evidence type="ECO:0000313" key="3">
    <source>
        <dbReference type="Proteomes" id="UP000194450"/>
    </source>
</evidence>
<reference evidence="3" key="1">
    <citation type="submission" date="2017-04" db="EMBL/GenBank/DDBJ databases">
        <authorList>
            <person name="Varghese N."/>
            <person name="Submissions S."/>
        </authorList>
    </citation>
    <scope>NUCLEOTIDE SEQUENCE [LARGE SCALE GENOMIC DNA]</scope>
</reference>
<keyword evidence="1" id="KW-0472">Membrane</keyword>
<dbReference type="AlphaFoldDB" id="A0A1Y6EKX0"/>
<dbReference type="EMBL" id="FXWH01000001">
    <property type="protein sequence ID" value="SMQ63298.1"/>
    <property type="molecule type" value="Genomic_DNA"/>
</dbReference>
<organism evidence="2 3">
    <name type="scientific">Pseudidiomarina planktonica</name>
    <dbReference type="NCBI Taxonomy" id="1323738"/>
    <lineage>
        <taxon>Bacteria</taxon>
        <taxon>Pseudomonadati</taxon>
        <taxon>Pseudomonadota</taxon>
        <taxon>Gammaproteobacteria</taxon>
        <taxon>Alteromonadales</taxon>
        <taxon>Idiomarinaceae</taxon>
        <taxon>Pseudidiomarina</taxon>
    </lineage>
</organism>
<evidence type="ECO:0000256" key="1">
    <source>
        <dbReference type="SAM" id="Phobius"/>
    </source>
</evidence>
<accession>A0A1Y6EKX0</accession>
<feature type="transmembrane region" description="Helical" evidence="1">
    <location>
        <begin position="173"/>
        <end position="193"/>
    </location>
</feature>
<evidence type="ECO:0000313" key="2">
    <source>
        <dbReference type="EMBL" id="SMQ63298.1"/>
    </source>
</evidence>
<dbReference type="RefSeq" id="WP_086433983.1">
    <property type="nucleotide sequence ID" value="NZ_FXWH01000001.1"/>
</dbReference>
<keyword evidence="1" id="KW-0812">Transmembrane</keyword>
<dbReference type="Proteomes" id="UP000194450">
    <property type="component" value="Unassembled WGS sequence"/>
</dbReference>
<keyword evidence="1" id="KW-1133">Transmembrane helix</keyword>
<keyword evidence="3" id="KW-1185">Reference proteome</keyword>
<proteinExistence type="predicted"/>